<comment type="similarity">
    <text evidence="8">Belongs to the TsuA/YedE (TC 9.B.102) family.</text>
</comment>
<evidence type="ECO:0000256" key="8">
    <source>
        <dbReference type="ARBA" id="ARBA00035655"/>
    </source>
</evidence>
<evidence type="ECO:0000256" key="2">
    <source>
        <dbReference type="ARBA" id="ARBA00022448"/>
    </source>
</evidence>
<evidence type="ECO:0000256" key="1">
    <source>
        <dbReference type="ARBA" id="ARBA00004429"/>
    </source>
</evidence>
<protein>
    <submittedName>
        <fullName evidence="10">YeeE/YedE family protein</fullName>
    </submittedName>
</protein>
<feature type="transmembrane region" description="Helical" evidence="9">
    <location>
        <begin position="56"/>
        <end position="76"/>
    </location>
</feature>
<keyword evidence="5 9" id="KW-0812">Transmembrane</keyword>
<keyword evidence="3" id="KW-1003">Cell membrane</keyword>
<dbReference type="PANTHER" id="PTHR30574:SF1">
    <property type="entry name" value="SULPHUR TRANSPORT DOMAIN-CONTAINING PROTEIN"/>
    <property type="match status" value="1"/>
</dbReference>
<dbReference type="PANTHER" id="PTHR30574">
    <property type="entry name" value="INNER MEMBRANE PROTEIN YEDE"/>
    <property type="match status" value="1"/>
</dbReference>
<dbReference type="Pfam" id="PF04143">
    <property type="entry name" value="Sulf_transp"/>
    <property type="match status" value="1"/>
</dbReference>
<keyword evidence="4" id="KW-0997">Cell inner membrane</keyword>
<accession>A0ABR8SEF0</accession>
<comment type="subcellular location">
    <subcellularLocation>
        <location evidence="1">Cell inner membrane</location>
        <topology evidence="1">Multi-pass membrane protein</topology>
    </subcellularLocation>
</comment>
<evidence type="ECO:0000256" key="7">
    <source>
        <dbReference type="ARBA" id="ARBA00023136"/>
    </source>
</evidence>
<evidence type="ECO:0000256" key="9">
    <source>
        <dbReference type="SAM" id="Phobius"/>
    </source>
</evidence>
<feature type="transmembrane region" description="Helical" evidence="9">
    <location>
        <begin position="126"/>
        <end position="146"/>
    </location>
</feature>
<evidence type="ECO:0000313" key="11">
    <source>
        <dbReference type="Proteomes" id="UP000634919"/>
    </source>
</evidence>
<dbReference type="Proteomes" id="UP000634919">
    <property type="component" value="Unassembled WGS sequence"/>
</dbReference>
<reference evidence="10 11" key="1">
    <citation type="submission" date="2020-08" db="EMBL/GenBank/DDBJ databases">
        <title>A Genomic Blueprint of the Chicken Gut Microbiome.</title>
        <authorList>
            <person name="Gilroy R."/>
            <person name="Ravi A."/>
            <person name="Getino M."/>
            <person name="Pursley I."/>
            <person name="Horton D.L."/>
            <person name="Alikhan N.-F."/>
            <person name="Baker D."/>
            <person name="Gharbi K."/>
            <person name="Hall N."/>
            <person name="Watson M."/>
            <person name="Adriaenssens E.M."/>
            <person name="Foster-Nyarko E."/>
            <person name="Jarju S."/>
            <person name="Secka A."/>
            <person name="Antonio M."/>
            <person name="Oren A."/>
            <person name="Chaudhuri R."/>
            <person name="La Ragione R.M."/>
            <person name="Hildebrand F."/>
            <person name="Pallen M.J."/>
        </authorList>
    </citation>
    <scope>NUCLEOTIDE SEQUENCE [LARGE SCALE GENOMIC DNA]</scope>
    <source>
        <strain evidence="10 11">Sa2CVA6</strain>
    </source>
</reference>
<feature type="transmembrane region" description="Helical" evidence="9">
    <location>
        <begin position="12"/>
        <end position="35"/>
    </location>
</feature>
<keyword evidence="6 9" id="KW-1133">Transmembrane helix</keyword>
<organism evidence="10 11">
    <name type="scientific">Comamonas avium</name>
    <dbReference type="NCBI Taxonomy" id="2762231"/>
    <lineage>
        <taxon>Bacteria</taxon>
        <taxon>Pseudomonadati</taxon>
        <taxon>Pseudomonadota</taxon>
        <taxon>Betaproteobacteria</taxon>
        <taxon>Burkholderiales</taxon>
        <taxon>Comamonadaceae</taxon>
        <taxon>Comamonas</taxon>
    </lineage>
</organism>
<gene>
    <name evidence="10" type="ORF">H9646_15345</name>
</gene>
<proteinExistence type="inferred from homology"/>
<comment type="caution">
    <text evidence="10">The sequence shown here is derived from an EMBL/GenBank/DDBJ whole genome shotgun (WGS) entry which is preliminary data.</text>
</comment>
<evidence type="ECO:0000256" key="6">
    <source>
        <dbReference type="ARBA" id="ARBA00022989"/>
    </source>
</evidence>
<evidence type="ECO:0000256" key="5">
    <source>
        <dbReference type="ARBA" id="ARBA00022692"/>
    </source>
</evidence>
<keyword evidence="2" id="KW-0813">Transport</keyword>
<evidence type="ECO:0000313" key="10">
    <source>
        <dbReference type="EMBL" id="MBD7961847.1"/>
    </source>
</evidence>
<keyword evidence="11" id="KW-1185">Reference proteome</keyword>
<dbReference type="RefSeq" id="WP_191724253.1">
    <property type="nucleotide sequence ID" value="NZ_JACSQK010000007.1"/>
</dbReference>
<feature type="transmembrane region" description="Helical" evidence="9">
    <location>
        <begin position="88"/>
        <end position="106"/>
    </location>
</feature>
<dbReference type="EMBL" id="JACSQK010000007">
    <property type="protein sequence ID" value="MBD7961847.1"/>
    <property type="molecule type" value="Genomic_DNA"/>
</dbReference>
<evidence type="ECO:0000256" key="3">
    <source>
        <dbReference type="ARBA" id="ARBA00022475"/>
    </source>
</evidence>
<keyword evidence="7 9" id="KW-0472">Membrane</keyword>
<evidence type="ECO:0000256" key="4">
    <source>
        <dbReference type="ARBA" id="ARBA00022519"/>
    </source>
</evidence>
<sequence>MSIAWDAFTPWTSLAGGVLIGLSAAAMVVLLGRIAGISGMVGGLLQAQTWRSASQWGWRAAFVIGLLAAPWVWQWFAPLPEVTMPGNPVLIIAAGLLVGFGTRLGCGCTSGHGVCGLSRLSLRSMAATLVFMATGAVTVFVVRHVMGG</sequence>
<name>A0ABR8SEF0_9BURK</name>
<dbReference type="InterPro" id="IPR007272">
    <property type="entry name" value="Sulf_transp_TsuA/YedE"/>
</dbReference>